<dbReference type="InterPro" id="IPR002126">
    <property type="entry name" value="Cadherin-like_dom"/>
</dbReference>
<dbReference type="Gene3D" id="2.60.40.60">
    <property type="entry name" value="Cadherins"/>
    <property type="match status" value="6"/>
</dbReference>
<gene>
    <name evidence="9" type="ORF">MGAL_10B040011</name>
</gene>
<feature type="chain" id="PRO_5032777089" description="Cadherin domain-containing protein" evidence="7">
    <location>
        <begin position="22"/>
        <end position="997"/>
    </location>
</feature>
<comment type="caution">
    <text evidence="9">The sequence shown here is derived from an EMBL/GenBank/DDBJ whole genome shotgun (WGS) entry which is preliminary data.</text>
</comment>
<evidence type="ECO:0000256" key="7">
    <source>
        <dbReference type="SAM" id="SignalP"/>
    </source>
</evidence>
<dbReference type="PROSITE" id="PS50268">
    <property type="entry name" value="CADHERIN_2"/>
    <property type="match status" value="4"/>
</dbReference>
<keyword evidence="6" id="KW-0472">Membrane</keyword>
<keyword evidence="7" id="KW-0732">Signal</keyword>
<evidence type="ECO:0000256" key="1">
    <source>
        <dbReference type="ARBA" id="ARBA00004167"/>
    </source>
</evidence>
<feature type="signal peptide" evidence="7">
    <location>
        <begin position="1"/>
        <end position="21"/>
    </location>
</feature>
<evidence type="ECO:0000313" key="9">
    <source>
        <dbReference type="EMBL" id="VDI37047.1"/>
    </source>
</evidence>
<feature type="domain" description="Cadherin" evidence="8">
    <location>
        <begin position="703"/>
        <end position="806"/>
    </location>
</feature>
<dbReference type="AlphaFoldDB" id="A0A8B6EMB1"/>
<reference evidence="9" key="1">
    <citation type="submission" date="2018-11" db="EMBL/GenBank/DDBJ databases">
        <authorList>
            <person name="Alioto T."/>
            <person name="Alioto T."/>
        </authorList>
    </citation>
    <scope>NUCLEOTIDE SEQUENCE</scope>
</reference>
<dbReference type="CDD" id="cd11304">
    <property type="entry name" value="Cadherin_repeat"/>
    <property type="match status" value="4"/>
</dbReference>
<feature type="domain" description="Cadherin" evidence="8">
    <location>
        <begin position="512"/>
        <end position="595"/>
    </location>
</feature>
<dbReference type="InterPro" id="IPR050174">
    <property type="entry name" value="Protocadherin/Cadherin-CA"/>
</dbReference>
<dbReference type="PANTHER" id="PTHR24028">
    <property type="entry name" value="CADHERIN-87A"/>
    <property type="match status" value="1"/>
</dbReference>
<evidence type="ECO:0000256" key="4">
    <source>
        <dbReference type="ARBA" id="ARBA00023180"/>
    </source>
</evidence>
<name>A0A8B6EMB1_MYTGA</name>
<dbReference type="GO" id="GO:0005509">
    <property type="term" value="F:calcium ion binding"/>
    <property type="evidence" value="ECO:0007669"/>
    <property type="project" value="UniProtKB-UniRule"/>
</dbReference>
<keyword evidence="10" id="KW-1185">Reference proteome</keyword>
<dbReference type="Proteomes" id="UP000596742">
    <property type="component" value="Unassembled WGS sequence"/>
</dbReference>
<proteinExistence type="predicted"/>
<organism evidence="9 10">
    <name type="scientific">Mytilus galloprovincialis</name>
    <name type="common">Mediterranean mussel</name>
    <dbReference type="NCBI Taxonomy" id="29158"/>
    <lineage>
        <taxon>Eukaryota</taxon>
        <taxon>Metazoa</taxon>
        <taxon>Spiralia</taxon>
        <taxon>Lophotrochozoa</taxon>
        <taxon>Mollusca</taxon>
        <taxon>Bivalvia</taxon>
        <taxon>Autobranchia</taxon>
        <taxon>Pteriomorphia</taxon>
        <taxon>Mytilida</taxon>
        <taxon>Mytiloidea</taxon>
        <taxon>Mytilidae</taxon>
        <taxon>Mytilinae</taxon>
        <taxon>Mytilus</taxon>
    </lineage>
</organism>
<dbReference type="EMBL" id="UYJE01005394">
    <property type="protein sequence ID" value="VDI37047.1"/>
    <property type="molecule type" value="Genomic_DNA"/>
</dbReference>
<evidence type="ECO:0000259" key="8">
    <source>
        <dbReference type="PROSITE" id="PS50268"/>
    </source>
</evidence>
<dbReference type="GO" id="GO:0007156">
    <property type="term" value="P:homophilic cell adhesion via plasma membrane adhesion molecules"/>
    <property type="evidence" value="ECO:0007669"/>
    <property type="project" value="InterPro"/>
</dbReference>
<evidence type="ECO:0000256" key="6">
    <source>
        <dbReference type="SAM" id="Phobius"/>
    </source>
</evidence>
<evidence type="ECO:0000256" key="5">
    <source>
        <dbReference type="PROSITE-ProRule" id="PRU00043"/>
    </source>
</evidence>
<protein>
    <recommendedName>
        <fullName evidence="8">Cadherin domain-containing protein</fullName>
    </recommendedName>
</protein>
<comment type="subcellular location">
    <subcellularLocation>
        <location evidence="1">Membrane</location>
        <topology evidence="1">Single-pass membrane protein</topology>
    </subcellularLocation>
</comment>
<dbReference type="OrthoDB" id="6086648at2759"/>
<sequence length="997" mass="108972">MIIFLLVFLLCFCSGIKTINGQPCTVMATVGRQNTQDKDNNDYNNKGVNAVLLNNNRYQFDCCGFISTWEIFARNGAAVPIDVKVQVWEDTGGNLWNLRGENTITATIDDAENVVIITAPNRIRARNDDFIGFYEPFGSVVTYGGGGNYKTTNFVTDQTSYNWDSEDQGNNRDHAIHAIIVPSQIPVFTNLDDTVAVSNSEVAGTVLFTLTISDGDAEDDSTQLTLANTVNTGSASTLFEYDSLTLEIKVRAGVSLTPGDHSMTFSITDPCGQSSTGTLTLRVENDPPVITSLATSNNKTISEDLTTETLLHTLEVTEADPFTCQIDSTGVPFVIKTISGSSKYGIFLSAGASMDYDTQNAYVLDLSCTDTYDVTTGIYTVYLKRNNPPIINGLPLAIDVQEDSVVETTLYTMSVTDPENTAVTCSIPTITPPTTILFHKPSSNFNEFDIVLQSNPNLQYDLVRTFRLDISCTDGRRSDTGVFFVNVLRNKPTVFLNLQNTTTVSSISSYIGQIVFDVEVTDPENDQVQFSMSCVPSTNSPFEIYHSGEILLTRSIEGEFVPAYDCYVEVSDGKTTTGPRSLTVHVLDINYVPVIRNLPLPSPLVVSENSPLAMSVFQVSIQDNDGEDTHTYTMTSSPPDGILYFDIDSATGLVSTSATTIVDFEAVSSTDYTLTITVTDTKDSATQNLSLTVANVNEPPVYTKKSYVLSVNEGSAGIILPDPGYLYTDEDTGDTHKFSMTCGSNVGYFSISSTTGLITLATDVDVDEAGSAASYTCTVIVSDSVLTDSATLTINVNNINDNTPVFSNNLFTYYLDISYPLNTVFGSAVATDADAGTFGTFAYSIDQTSLGIETFGIQTNGDLYLKNSLTSYGYGASLSFTIQATDTGSLQGTATVFVVIPQTTTTSTTTTNRYITFWEYPANPAWVVILSVLGVFILCLPCFMVWKNKGSCTYKGRTDDYKERIREPSEVYENKEDMTKQRKVNLRWKPWMWFERS</sequence>
<keyword evidence="4" id="KW-0325">Glycoprotein</keyword>
<dbReference type="SUPFAM" id="SSF49313">
    <property type="entry name" value="Cadherin-like"/>
    <property type="match status" value="4"/>
</dbReference>
<feature type="domain" description="Cadherin" evidence="8">
    <location>
        <begin position="830"/>
        <end position="926"/>
    </location>
</feature>
<dbReference type="PANTHER" id="PTHR24028:SF328">
    <property type="entry name" value="CADHERIN-3"/>
    <property type="match status" value="1"/>
</dbReference>
<dbReference type="InterPro" id="IPR015919">
    <property type="entry name" value="Cadherin-like_sf"/>
</dbReference>
<keyword evidence="5" id="KW-0106">Calcium</keyword>
<dbReference type="SMART" id="SM00112">
    <property type="entry name" value="CA"/>
    <property type="match status" value="5"/>
</dbReference>
<evidence type="ECO:0000256" key="3">
    <source>
        <dbReference type="ARBA" id="ARBA00022989"/>
    </source>
</evidence>
<feature type="domain" description="Cadherin" evidence="8">
    <location>
        <begin position="598"/>
        <end position="702"/>
    </location>
</feature>
<keyword evidence="3 6" id="KW-1133">Transmembrane helix</keyword>
<feature type="transmembrane region" description="Helical" evidence="6">
    <location>
        <begin position="925"/>
        <end position="946"/>
    </location>
</feature>
<dbReference type="PRINTS" id="PR00205">
    <property type="entry name" value="CADHERIN"/>
</dbReference>
<dbReference type="GO" id="GO:0005886">
    <property type="term" value="C:plasma membrane"/>
    <property type="evidence" value="ECO:0007669"/>
    <property type="project" value="TreeGrafter"/>
</dbReference>
<evidence type="ECO:0000256" key="2">
    <source>
        <dbReference type="ARBA" id="ARBA00022692"/>
    </source>
</evidence>
<evidence type="ECO:0000313" key="10">
    <source>
        <dbReference type="Proteomes" id="UP000596742"/>
    </source>
</evidence>
<keyword evidence="2 6" id="KW-0812">Transmembrane</keyword>
<accession>A0A8B6EMB1</accession>